<sequence length="627" mass="67934">MYPYPLPAPVLPSPHGHVYYTQFYMLAFALGQVLLLWAGYRRGYAWRPWLVLLAASTLAFILGTKLIALPLANWPAILTGQPWPTNPARSVLGGAVAGTLALLALRRWLGFSWHVFDVFALPMCLTLAVQGVGCLLTGCCFGELAEAGPAIRYAPDTLPYLWQLQRGQLAATAAASLPVVPTQLYSLLLYVGVGAILLATRRRVWPGGSRYLLYLGLVLAGRFVLEYWRDPAGEQVGGATLVLAGVALKQVQWVLLPVALAALGWWAIRIQRPDQVTVATPPPVRPVRNLLVVAALLLLTALLGPGALTLPEVLSVKATLLLVVGMEAACLLRGRQSRFAYLPLALVLLIGVLTSQKAAPDSTRQRYFTFSPTIIQGKYDQELQDAASSGGCSGGSSPAIRRAYYHRYQVAGGGISYTDADDPDGNRRLFGAEVLAGTERIDYRELPINDPFLPPGETVHTNKSLFDLHLFAERDRVLGNKGTLGVGFRFGFHAGNLGYRADDARDVTFTERRLVLSPDLMLWIGRRDRLFVQADMGRSVNGLGTIGSTISLGSGFGQTHGSFAQGGVAFEESGLGITQKATAFVSGNVRLGSSGLWVEPYAATSFSRTHRLSLRLHYRLPVQGSNR</sequence>
<evidence type="ECO:0000313" key="9">
    <source>
        <dbReference type="Proteomes" id="UP000622017"/>
    </source>
</evidence>
<keyword evidence="2" id="KW-1003">Cell membrane</keyword>
<keyword evidence="3 8" id="KW-0808">Transferase</keyword>
<evidence type="ECO:0000256" key="7">
    <source>
        <dbReference type="SAM" id="Phobius"/>
    </source>
</evidence>
<evidence type="ECO:0000256" key="3">
    <source>
        <dbReference type="ARBA" id="ARBA00022679"/>
    </source>
</evidence>
<reference evidence="8 9" key="1">
    <citation type="submission" date="2020-08" db="EMBL/GenBank/DDBJ databases">
        <title>Hymenobacter sp.</title>
        <authorList>
            <person name="Kim M.K."/>
        </authorList>
    </citation>
    <scope>NUCLEOTIDE SEQUENCE [LARGE SCALE GENOMIC DNA]</scope>
    <source>
        <strain evidence="8 9">BT507</strain>
    </source>
</reference>
<keyword evidence="4 7" id="KW-0812">Transmembrane</keyword>
<feature type="transmembrane region" description="Helical" evidence="7">
    <location>
        <begin position="289"/>
        <end position="308"/>
    </location>
</feature>
<dbReference type="InterPro" id="IPR001640">
    <property type="entry name" value="Lgt"/>
</dbReference>
<feature type="transmembrane region" description="Helical" evidence="7">
    <location>
        <begin position="182"/>
        <end position="199"/>
    </location>
</feature>
<dbReference type="RefSeq" id="WP_187321265.1">
    <property type="nucleotide sequence ID" value="NZ_JACSCY010000021.1"/>
</dbReference>
<proteinExistence type="inferred from homology"/>
<dbReference type="PANTHER" id="PTHR30589:SF0">
    <property type="entry name" value="PHOSPHATIDYLGLYCEROL--PROLIPOPROTEIN DIACYLGLYCERYL TRANSFERASE"/>
    <property type="match status" value="1"/>
</dbReference>
<dbReference type="GO" id="GO:0016740">
    <property type="term" value="F:transferase activity"/>
    <property type="evidence" value="ECO:0007669"/>
    <property type="project" value="UniProtKB-KW"/>
</dbReference>
<feature type="transmembrane region" description="Helical" evidence="7">
    <location>
        <begin position="118"/>
        <end position="145"/>
    </location>
</feature>
<protein>
    <submittedName>
        <fullName evidence="8">Prolipoprotein diacylglyceryl transferase</fullName>
    </submittedName>
</protein>
<feature type="transmembrane region" description="Helical" evidence="7">
    <location>
        <begin position="88"/>
        <end position="106"/>
    </location>
</feature>
<feature type="transmembrane region" description="Helical" evidence="7">
    <location>
        <begin position="49"/>
        <end position="68"/>
    </location>
</feature>
<evidence type="ECO:0000256" key="2">
    <source>
        <dbReference type="ARBA" id="ARBA00022475"/>
    </source>
</evidence>
<accession>A0ABR7MR71</accession>
<evidence type="ECO:0000313" key="8">
    <source>
        <dbReference type="EMBL" id="MBC6613048.1"/>
    </source>
</evidence>
<keyword evidence="5 7" id="KW-1133">Transmembrane helix</keyword>
<keyword evidence="6 7" id="KW-0472">Membrane</keyword>
<name>A0ABR7MR71_9BACT</name>
<dbReference type="PANTHER" id="PTHR30589">
    <property type="entry name" value="PROLIPOPROTEIN DIACYLGLYCERYL TRANSFERASE"/>
    <property type="match status" value="1"/>
</dbReference>
<organism evidence="8 9">
    <name type="scientific">Hymenobacter citatus</name>
    <dbReference type="NCBI Taxonomy" id="2763506"/>
    <lineage>
        <taxon>Bacteria</taxon>
        <taxon>Pseudomonadati</taxon>
        <taxon>Bacteroidota</taxon>
        <taxon>Cytophagia</taxon>
        <taxon>Cytophagales</taxon>
        <taxon>Hymenobacteraceae</taxon>
        <taxon>Hymenobacter</taxon>
    </lineage>
</organism>
<comment type="caution">
    <text evidence="8">The sequence shown here is derived from an EMBL/GenBank/DDBJ whole genome shotgun (WGS) entry which is preliminary data.</text>
</comment>
<evidence type="ECO:0000256" key="6">
    <source>
        <dbReference type="ARBA" id="ARBA00023136"/>
    </source>
</evidence>
<evidence type="ECO:0000256" key="5">
    <source>
        <dbReference type="ARBA" id="ARBA00022989"/>
    </source>
</evidence>
<evidence type="ECO:0000256" key="4">
    <source>
        <dbReference type="ARBA" id="ARBA00022692"/>
    </source>
</evidence>
<feature type="transmembrane region" description="Helical" evidence="7">
    <location>
        <begin position="211"/>
        <end position="228"/>
    </location>
</feature>
<feature type="transmembrane region" description="Helical" evidence="7">
    <location>
        <begin position="20"/>
        <end position="37"/>
    </location>
</feature>
<feature type="transmembrane region" description="Helical" evidence="7">
    <location>
        <begin position="251"/>
        <end position="268"/>
    </location>
</feature>
<evidence type="ECO:0000256" key="1">
    <source>
        <dbReference type="ARBA" id="ARBA00007150"/>
    </source>
</evidence>
<comment type="similarity">
    <text evidence="1">Belongs to the Lgt family.</text>
</comment>
<dbReference type="EMBL" id="JACSCY010000021">
    <property type="protein sequence ID" value="MBC6613048.1"/>
    <property type="molecule type" value="Genomic_DNA"/>
</dbReference>
<gene>
    <name evidence="8" type="ORF">H8B15_19150</name>
</gene>
<keyword evidence="9" id="KW-1185">Reference proteome</keyword>
<dbReference type="Pfam" id="PF01790">
    <property type="entry name" value="LGT"/>
    <property type="match status" value="1"/>
</dbReference>
<dbReference type="Proteomes" id="UP000622017">
    <property type="component" value="Unassembled WGS sequence"/>
</dbReference>